<dbReference type="CDD" id="cd00498">
    <property type="entry name" value="Hsp33"/>
    <property type="match status" value="1"/>
</dbReference>
<dbReference type="GO" id="GO:0042026">
    <property type="term" value="P:protein refolding"/>
    <property type="evidence" value="ECO:0007669"/>
    <property type="project" value="TreeGrafter"/>
</dbReference>
<evidence type="ECO:0000256" key="1">
    <source>
        <dbReference type="ARBA" id="ARBA00022490"/>
    </source>
</evidence>
<reference evidence="7" key="2">
    <citation type="submission" date="2022-10" db="EMBL/GenBank/DDBJ databases">
        <authorList>
            <person name="Aronson H.S."/>
        </authorList>
    </citation>
    <scope>NUCLEOTIDE SEQUENCE</scope>
    <source>
        <strain evidence="7">RS19-109</strain>
    </source>
</reference>
<dbReference type="RefSeq" id="WP_307632429.1">
    <property type="nucleotide sequence ID" value="NZ_JAPHEH010000001.1"/>
</dbReference>
<evidence type="ECO:0000313" key="7">
    <source>
        <dbReference type="EMBL" id="MDG4475457.1"/>
    </source>
</evidence>
<comment type="subcellular location">
    <subcellularLocation>
        <location evidence="6">Cytoplasm</location>
    </subcellularLocation>
</comment>
<gene>
    <name evidence="6" type="primary">hslO</name>
    <name evidence="7" type="ORF">OLX77_04700</name>
</gene>
<dbReference type="InterPro" id="IPR016154">
    <property type="entry name" value="Heat_shock_Hsp33_C"/>
</dbReference>
<dbReference type="PANTHER" id="PTHR30111">
    <property type="entry name" value="33 KDA CHAPERONIN"/>
    <property type="match status" value="1"/>
</dbReference>
<dbReference type="SUPFAM" id="SSF118352">
    <property type="entry name" value="HSP33 redox switch-like"/>
    <property type="match status" value="1"/>
</dbReference>
<organism evidence="7 8">
    <name type="scientific">Thiovibrio frasassiensis</name>
    <dbReference type="NCBI Taxonomy" id="2984131"/>
    <lineage>
        <taxon>Bacteria</taxon>
        <taxon>Pseudomonadati</taxon>
        <taxon>Thermodesulfobacteriota</taxon>
        <taxon>Desulfobulbia</taxon>
        <taxon>Desulfobulbales</taxon>
        <taxon>Thiovibrionaceae</taxon>
        <taxon>Thiovibrio</taxon>
    </lineage>
</organism>
<keyword evidence="4 6" id="KW-0143">Chaperone</keyword>
<dbReference type="EMBL" id="JAPHEH010000001">
    <property type="protein sequence ID" value="MDG4475457.1"/>
    <property type="molecule type" value="Genomic_DNA"/>
</dbReference>
<keyword evidence="5 6" id="KW-0676">Redox-active center</keyword>
<dbReference type="Pfam" id="PF01430">
    <property type="entry name" value="HSP33"/>
    <property type="match status" value="1"/>
</dbReference>
<evidence type="ECO:0000313" key="8">
    <source>
        <dbReference type="Proteomes" id="UP001154240"/>
    </source>
</evidence>
<protein>
    <recommendedName>
        <fullName evidence="6">33 kDa chaperonin</fullName>
    </recommendedName>
    <alternativeName>
        <fullName evidence="6">Heat shock protein 33 homolog</fullName>
        <shortName evidence="6">HSP33</shortName>
    </alternativeName>
</protein>
<keyword evidence="2 6" id="KW-0862">Zinc</keyword>
<dbReference type="GO" id="GO:0005737">
    <property type="term" value="C:cytoplasm"/>
    <property type="evidence" value="ECO:0007669"/>
    <property type="project" value="UniProtKB-SubCell"/>
</dbReference>
<evidence type="ECO:0000256" key="6">
    <source>
        <dbReference type="HAMAP-Rule" id="MF_00117"/>
    </source>
</evidence>
<dbReference type="PANTHER" id="PTHR30111:SF1">
    <property type="entry name" value="33 KDA CHAPERONIN"/>
    <property type="match status" value="1"/>
</dbReference>
<feature type="disulfide bond" description="Redox-active" evidence="6">
    <location>
        <begin position="240"/>
        <end position="242"/>
    </location>
</feature>
<evidence type="ECO:0000256" key="2">
    <source>
        <dbReference type="ARBA" id="ARBA00022833"/>
    </source>
</evidence>
<comment type="PTM">
    <text evidence="6">Under oxidizing conditions two disulfide bonds are formed involving the reactive cysteines. Under reducing conditions zinc is bound to the reactive cysteines and the protein is inactive.</text>
</comment>
<dbReference type="InterPro" id="IPR016153">
    <property type="entry name" value="Heat_shock_Hsp33_N"/>
</dbReference>
<dbReference type="Gene3D" id="3.90.1280.10">
    <property type="entry name" value="HSP33 redox switch-like"/>
    <property type="match status" value="1"/>
</dbReference>
<dbReference type="InterPro" id="IPR000397">
    <property type="entry name" value="Heat_shock_Hsp33"/>
</dbReference>
<dbReference type="PIRSF" id="PIRSF005261">
    <property type="entry name" value="Heat_shock_Hsp33"/>
    <property type="match status" value="1"/>
</dbReference>
<keyword evidence="1 6" id="KW-0963">Cytoplasm</keyword>
<keyword evidence="8" id="KW-1185">Reference proteome</keyword>
<comment type="caution">
    <text evidence="7">The sequence shown here is derived from an EMBL/GenBank/DDBJ whole genome shotgun (WGS) entry which is preliminary data.</text>
</comment>
<accession>A0A9X4MMC0</accession>
<dbReference type="Gene3D" id="3.55.30.10">
    <property type="entry name" value="Hsp33 domain"/>
    <property type="match status" value="1"/>
</dbReference>
<evidence type="ECO:0000256" key="3">
    <source>
        <dbReference type="ARBA" id="ARBA00023157"/>
    </source>
</evidence>
<feature type="disulfide bond" description="Redox-active" evidence="6">
    <location>
        <begin position="273"/>
        <end position="276"/>
    </location>
</feature>
<proteinExistence type="inferred from homology"/>
<keyword evidence="3 6" id="KW-1015">Disulfide bond</keyword>
<evidence type="ECO:0000256" key="4">
    <source>
        <dbReference type="ARBA" id="ARBA00023186"/>
    </source>
</evidence>
<dbReference type="HAMAP" id="MF_00117">
    <property type="entry name" value="HslO"/>
    <property type="match status" value="1"/>
</dbReference>
<evidence type="ECO:0000256" key="5">
    <source>
        <dbReference type="ARBA" id="ARBA00023284"/>
    </source>
</evidence>
<dbReference type="GO" id="GO:0051082">
    <property type="term" value="F:unfolded protein binding"/>
    <property type="evidence" value="ECO:0007669"/>
    <property type="project" value="UniProtKB-UniRule"/>
</dbReference>
<comment type="similarity">
    <text evidence="6">Belongs to the HSP33 family.</text>
</comment>
<name>A0A9X4MMC0_9BACT</name>
<reference evidence="7" key="1">
    <citation type="journal article" date="2022" name="bioRxiv">
        <title>Thiovibrio frasassiensisgen. nov., sp. nov., an autotrophic, elemental sulfur disproportionating bacterium isolated from sulfidic karst sediment, and proposal of Thiovibrionaceae fam. nov.</title>
        <authorList>
            <person name="Aronson H."/>
            <person name="Thomas C."/>
            <person name="Bhattacharyya M."/>
            <person name="Eckstein S."/>
            <person name="Jensen S."/>
            <person name="Barco R."/>
            <person name="Macalady J."/>
            <person name="Amend J."/>
        </authorList>
    </citation>
    <scope>NUCLEOTIDE SEQUENCE</scope>
    <source>
        <strain evidence="7">RS19-109</strain>
    </source>
</reference>
<dbReference type="AlphaFoldDB" id="A0A9X4MMC0"/>
<sequence length="298" mass="32184">MRQSADVRIRFLLGDKAVRGVLLRGNDLVAEMRTRHGLGLLETLVLGHGCLAAALLATSLKGEKDRLAVRIECSGPIKGLVAEGNGAGEVRGYLRQNPIPLEKPLESFDLASFYGAGFLSVSTHLAGASQPFTGTIMLEHGNLALDLSHYFHTSEQTPTAIALSIQFDSEGLPVGAGGLLLQAMPGAPPELMTELEERIAALPSLGRYFAEGGTPESLLAEEFADFQPEILTSGPVRFGCPCSKENISARLLTLPEEDLDELRGGPFPVETCCHYCNTTYLFNREEMEALWQERTGRG</sequence>
<dbReference type="GO" id="GO:0044183">
    <property type="term" value="F:protein folding chaperone"/>
    <property type="evidence" value="ECO:0007669"/>
    <property type="project" value="TreeGrafter"/>
</dbReference>
<dbReference type="SUPFAM" id="SSF64397">
    <property type="entry name" value="Hsp33 domain"/>
    <property type="match status" value="1"/>
</dbReference>
<comment type="function">
    <text evidence="6">Redox regulated molecular chaperone. Protects both thermally unfolding and oxidatively damaged proteins from irreversible aggregation. Plays an important role in the bacterial defense system toward oxidative stress.</text>
</comment>
<dbReference type="Proteomes" id="UP001154240">
    <property type="component" value="Unassembled WGS sequence"/>
</dbReference>